<dbReference type="GO" id="GO:0044772">
    <property type="term" value="P:mitotic cell cycle phase transition"/>
    <property type="evidence" value="ECO:0007669"/>
    <property type="project" value="InterPro"/>
</dbReference>
<keyword evidence="12" id="KW-1185">Reference proteome</keyword>
<dbReference type="InterPro" id="IPR036915">
    <property type="entry name" value="Cyclin-like_sf"/>
</dbReference>
<evidence type="ECO:0000256" key="5">
    <source>
        <dbReference type="ARBA" id="ARBA00023306"/>
    </source>
</evidence>
<dbReference type="AlphaFoldDB" id="A0A6P7I670"/>
<keyword evidence="3" id="KW-0132">Cell division</keyword>
<dbReference type="PIRSF" id="PIRSF001771">
    <property type="entry name" value="Cyclin_A_B_D_E"/>
    <property type="match status" value="1"/>
</dbReference>
<gene>
    <name evidence="13" type="primary">LOC114432207</name>
</gene>
<evidence type="ECO:0000259" key="11">
    <source>
        <dbReference type="SMART" id="SM01332"/>
    </source>
</evidence>
<sequence>MKAATDMTGRSGRLPKRSENGQKSNGTKQSNRKKIQPLAKLHCEENQTVLEGVTKPCILIETPEKGVAMDCDEPAHPPTDPLVSPLHHFGCRSFEDVWVKMVDKEQNHRHSKSFLQNHPNLEPGMRSILLDWLIEVSEAFTLHRQTFYLAQNYFDRFMLTQNNIEKSILQLIGITCLFIASKMEEACPPKVSQMAYVTAGTYYEEEILQMELIVLKTLQWNLCSKTALSWLNVYFHMASMNATSDLLEPPHFPQEAYVVMTRLLDLCTLNIDSLDFQHRVLAASVLCHFIQQETIEKLSGLSKDVIQPCVSWMSPFVETVSRLGSVTLREFAKEVKKEEKHNIQTHADYMTMLETAAQMANSQFLSPPNSKENICTFSSVLLL</sequence>
<feature type="domain" description="Cyclin-like" evidence="10">
    <location>
        <begin position="131"/>
        <end position="216"/>
    </location>
</feature>
<evidence type="ECO:0000256" key="2">
    <source>
        <dbReference type="ARBA" id="ARBA00006955"/>
    </source>
</evidence>
<name>A0A6P7I670_9TELE</name>
<dbReference type="InterPro" id="IPR046965">
    <property type="entry name" value="Cyclin_A/B-like"/>
</dbReference>
<reference evidence="13" key="1">
    <citation type="submission" date="2025-08" db="UniProtKB">
        <authorList>
            <consortium name="RefSeq"/>
        </authorList>
    </citation>
    <scope>IDENTIFICATION</scope>
</reference>
<dbReference type="InterPro" id="IPR004367">
    <property type="entry name" value="Cyclin_C-dom"/>
</dbReference>
<dbReference type="InterPro" id="IPR048258">
    <property type="entry name" value="Cyclins_cyclin-box"/>
</dbReference>
<evidence type="ECO:0000256" key="8">
    <source>
        <dbReference type="RuleBase" id="RU000383"/>
    </source>
</evidence>
<dbReference type="Pfam" id="PF02984">
    <property type="entry name" value="Cyclin_C"/>
    <property type="match status" value="1"/>
</dbReference>
<dbReference type="OrthoDB" id="5590282at2759"/>
<comment type="function">
    <text evidence="1">Essential for the control of the cell cycle at the G2/M (mitosis) transition.</text>
</comment>
<evidence type="ECO:0000256" key="4">
    <source>
        <dbReference type="ARBA" id="ARBA00023127"/>
    </source>
</evidence>
<dbReference type="Pfam" id="PF00134">
    <property type="entry name" value="Cyclin_N"/>
    <property type="match status" value="1"/>
</dbReference>
<dbReference type="FunFam" id="1.10.472.10:FF:000001">
    <property type="entry name" value="G2/mitotic-specific cyclin"/>
    <property type="match status" value="1"/>
</dbReference>
<comment type="subunit">
    <text evidence="6">Interacts with the CDK1 protein kinase to form a serine/threonine kinase holoenzyme complex also known as maturation promoting factor (MPF). The cyclin subunit imparts substrate specificity to the complex.</text>
</comment>
<organism evidence="12 13">
    <name type="scientific">Parambassis ranga</name>
    <name type="common">Indian glassy fish</name>
    <dbReference type="NCBI Taxonomy" id="210632"/>
    <lineage>
        <taxon>Eukaryota</taxon>
        <taxon>Metazoa</taxon>
        <taxon>Chordata</taxon>
        <taxon>Craniata</taxon>
        <taxon>Vertebrata</taxon>
        <taxon>Euteleostomi</taxon>
        <taxon>Actinopterygii</taxon>
        <taxon>Neopterygii</taxon>
        <taxon>Teleostei</taxon>
        <taxon>Neoteleostei</taxon>
        <taxon>Acanthomorphata</taxon>
        <taxon>Ovalentaria</taxon>
        <taxon>Ambassidae</taxon>
        <taxon>Parambassis</taxon>
    </lineage>
</organism>
<dbReference type="InterPro" id="IPR013763">
    <property type="entry name" value="Cyclin-like_dom"/>
</dbReference>
<evidence type="ECO:0000313" key="12">
    <source>
        <dbReference type="Proteomes" id="UP000515145"/>
    </source>
</evidence>
<keyword evidence="5" id="KW-0131">Cell cycle</keyword>
<dbReference type="InterPro" id="IPR039361">
    <property type="entry name" value="Cyclin"/>
</dbReference>
<keyword evidence="4 8" id="KW-0195">Cyclin</keyword>
<proteinExistence type="inferred from homology"/>
<accession>A0A6P7I670</accession>
<feature type="domain" description="Cyclin C-terminal" evidence="11">
    <location>
        <begin position="225"/>
        <end position="349"/>
    </location>
</feature>
<evidence type="ECO:0000256" key="7">
    <source>
        <dbReference type="ARBA" id="ARBA00040980"/>
    </source>
</evidence>
<dbReference type="GO" id="GO:0016538">
    <property type="term" value="F:cyclin-dependent protein serine/threonine kinase regulator activity"/>
    <property type="evidence" value="ECO:0007669"/>
    <property type="project" value="InterPro"/>
</dbReference>
<evidence type="ECO:0000259" key="10">
    <source>
        <dbReference type="SMART" id="SM00385"/>
    </source>
</evidence>
<evidence type="ECO:0000256" key="6">
    <source>
        <dbReference type="ARBA" id="ARBA00025821"/>
    </source>
</evidence>
<dbReference type="InParanoid" id="A0A6P7I670"/>
<dbReference type="SMART" id="SM01332">
    <property type="entry name" value="Cyclin_C"/>
    <property type="match status" value="1"/>
</dbReference>
<dbReference type="InterPro" id="IPR006671">
    <property type="entry name" value="Cyclin_N"/>
</dbReference>
<dbReference type="SMART" id="SM00385">
    <property type="entry name" value="CYCLIN"/>
    <property type="match status" value="1"/>
</dbReference>
<dbReference type="PANTHER" id="PTHR10177">
    <property type="entry name" value="CYCLINS"/>
    <property type="match status" value="1"/>
</dbReference>
<dbReference type="RefSeq" id="XP_028255874.1">
    <property type="nucleotide sequence ID" value="XM_028400073.1"/>
</dbReference>
<feature type="region of interest" description="Disordered" evidence="9">
    <location>
        <begin position="1"/>
        <end position="35"/>
    </location>
</feature>
<dbReference type="GeneID" id="114432207"/>
<evidence type="ECO:0000313" key="13">
    <source>
        <dbReference type="RefSeq" id="XP_028255874.1"/>
    </source>
</evidence>
<dbReference type="GO" id="GO:0051301">
    <property type="term" value="P:cell division"/>
    <property type="evidence" value="ECO:0007669"/>
    <property type="project" value="UniProtKB-KW"/>
</dbReference>
<protein>
    <recommendedName>
        <fullName evidence="7">G2/mitotic-specific cyclin-B2</fullName>
    </recommendedName>
</protein>
<evidence type="ECO:0000256" key="9">
    <source>
        <dbReference type="SAM" id="MobiDB-lite"/>
    </source>
</evidence>
<dbReference type="SUPFAM" id="SSF47954">
    <property type="entry name" value="Cyclin-like"/>
    <property type="match status" value="2"/>
</dbReference>
<dbReference type="PROSITE" id="PS00292">
    <property type="entry name" value="CYCLINS"/>
    <property type="match status" value="1"/>
</dbReference>
<dbReference type="Gene3D" id="1.10.472.10">
    <property type="entry name" value="Cyclin-like"/>
    <property type="match status" value="2"/>
</dbReference>
<evidence type="ECO:0000256" key="1">
    <source>
        <dbReference type="ARBA" id="ARBA00003222"/>
    </source>
</evidence>
<comment type="similarity">
    <text evidence="2">Belongs to the cyclin family. Cyclin AB subfamily.</text>
</comment>
<dbReference type="Proteomes" id="UP000515145">
    <property type="component" value="Chromosome 2"/>
</dbReference>
<evidence type="ECO:0000256" key="3">
    <source>
        <dbReference type="ARBA" id="ARBA00022618"/>
    </source>
</evidence>